<accession>A0A263CXA8</accession>
<feature type="compositionally biased region" description="Polar residues" evidence="2">
    <location>
        <begin position="20"/>
        <end position="34"/>
    </location>
</feature>
<dbReference type="SUPFAM" id="SSF55961">
    <property type="entry name" value="Bet v1-like"/>
    <property type="match status" value="1"/>
</dbReference>
<dbReference type="Pfam" id="PF08327">
    <property type="entry name" value="AHSA1"/>
    <property type="match status" value="1"/>
</dbReference>
<dbReference type="OrthoDB" id="9803476at2"/>
<dbReference type="Proteomes" id="UP000242444">
    <property type="component" value="Unassembled WGS sequence"/>
</dbReference>
<protein>
    <recommendedName>
        <fullName evidence="3">Activator of Hsp90 ATPase homologue 1/2-like C-terminal domain-containing protein</fullName>
    </recommendedName>
</protein>
<sequence length="201" mass="21304">MGHPPAALLERQARRARGPSQRSPGGTMTTTSPLGTVDRATGSAHLERTLSASRETVWQALTDPVRLGAWLAPVERGTPADGEFVLRMNGAETATCTVTTWDPPDTFAMTWDYTGEGPSRLRFRLQDTAGGTLLVLDHDRLPVDPVQYGAGWHVHLDNLGAHLSGVDSTAGGCADPGFLVAYAALEDRYAAIATGAPADAR</sequence>
<dbReference type="AlphaFoldDB" id="A0A263CXA8"/>
<dbReference type="Gene3D" id="3.30.530.20">
    <property type="match status" value="1"/>
</dbReference>
<evidence type="ECO:0000256" key="2">
    <source>
        <dbReference type="SAM" id="MobiDB-lite"/>
    </source>
</evidence>
<organism evidence="4 5">
    <name type="scientific">Amycolatopsis antarctica</name>
    <dbReference type="NCBI Taxonomy" id="1854586"/>
    <lineage>
        <taxon>Bacteria</taxon>
        <taxon>Bacillati</taxon>
        <taxon>Actinomycetota</taxon>
        <taxon>Actinomycetes</taxon>
        <taxon>Pseudonocardiales</taxon>
        <taxon>Pseudonocardiaceae</taxon>
        <taxon>Amycolatopsis</taxon>
    </lineage>
</organism>
<dbReference type="InterPro" id="IPR023393">
    <property type="entry name" value="START-like_dom_sf"/>
</dbReference>
<comment type="similarity">
    <text evidence="1">Belongs to the AHA1 family.</text>
</comment>
<evidence type="ECO:0000259" key="3">
    <source>
        <dbReference type="Pfam" id="PF08327"/>
    </source>
</evidence>
<gene>
    <name evidence="4" type="ORF">CFN78_24785</name>
</gene>
<proteinExistence type="inferred from homology"/>
<evidence type="ECO:0000256" key="1">
    <source>
        <dbReference type="ARBA" id="ARBA00006817"/>
    </source>
</evidence>
<keyword evidence="5" id="KW-1185">Reference proteome</keyword>
<feature type="region of interest" description="Disordered" evidence="2">
    <location>
        <begin position="13"/>
        <end position="38"/>
    </location>
</feature>
<reference evidence="4 5" key="1">
    <citation type="submission" date="2017-07" db="EMBL/GenBank/DDBJ databases">
        <title>Amycolatopsis antarcticus sp. nov., isolated from the surface of an Antarcticus brown macroalga.</title>
        <authorList>
            <person name="Wang J."/>
            <person name="Leiva S."/>
            <person name="Huang J."/>
            <person name="Huang Y."/>
        </authorList>
    </citation>
    <scope>NUCLEOTIDE SEQUENCE [LARGE SCALE GENOMIC DNA]</scope>
    <source>
        <strain evidence="4 5">AU-G6</strain>
    </source>
</reference>
<feature type="domain" description="Activator of Hsp90 ATPase homologue 1/2-like C-terminal" evidence="3">
    <location>
        <begin position="52"/>
        <end position="163"/>
    </location>
</feature>
<dbReference type="InParanoid" id="A0A263CXA8"/>
<dbReference type="InterPro" id="IPR013538">
    <property type="entry name" value="ASHA1/2-like_C"/>
</dbReference>
<evidence type="ECO:0000313" key="4">
    <source>
        <dbReference type="EMBL" id="OZM70619.1"/>
    </source>
</evidence>
<dbReference type="CDD" id="cd08899">
    <property type="entry name" value="SRPBCC_CalC_Aha1-like_6"/>
    <property type="match status" value="1"/>
</dbReference>
<evidence type="ECO:0000313" key="5">
    <source>
        <dbReference type="Proteomes" id="UP000242444"/>
    </source>
</evidence>
<dbReference type="EMBL" id="NKYE01000019">
    <property type="protein sequence ID" value="OZM70619.1"/>
    <property type="molecule type" value="Genomic_DNA"/>
</dbReference>
<comment type="caution">
    <text evidence="4">The sequence shown here is derived from an EMBL/GenBank/DDBJ whole genome shotgun (WGS) entry which is preliminary data.</text>
</comment>
<name>A0A263CXA8_9PSEU</name>